<keyword evidence="2" id="KW-0472">Membrane</keyword>
<dbReference type="EMBL" id="JBBYHY010000005">
    <property type="protein sequence ID" value="MEL3953936.1"/>
    <property type="molecule type" value="Genomic_DNA"/>
</dbReference>
<feature type="compositionally biased region" description="Basic and acidic residues" evidence="1">
    <location>
        <begin position="367"/>
        <end position="385"/>
    </location>
</feature>
<feature type="transmembrane region" description="Helical" evidence="2">
    <location>
        <begin position="31"/>
        <end position="54"/>
    </location>
</feature>
<feature type="domain" description="Protein-glutamine gamma-glutamyltransferase-like C-terminal" evidence="3">
    <location>
        <begin position="483"/>
        <end position="552"/>
    </location>
</feature>
<keyword evidence="2" id="KW-0812">Transmembrane</keyword>
<name>A0ABU9JM57_9GAMM</name>
<protein>
    <submittedName>
        <fullName evidence="4">DUF4129 domain-containing protein</fullName>
    </submittedName>
</protein>
<evidence type="ECO:0000259" key="3">
    <source>
        <dbReference type="Pfam" id="PF13559"/>
    </source>
</evidence>
<evidence type="ECO:0000256" key="2">
    <source>
        <dbReference type="SAM" id="Phobius"/>
    </source>
</evidence>
<feature type="transmembrane region" description="Helical" evidence="2">
    <location>
        <begin position="60"/>
        <end position="80"/>
    </location>
</feature>
<dbReference type="Proteomes" id="UP001455088">
    <property type="component" value="Unassembled WGS sequence"/>
</dbReference>
<comment type="caution">
    <text evidence="4">The sequence shown here is derived from an EMBL/GenBank/DDBJ whole genome shotgun (WGS) entry which is preliminary data.</text>
</comment>
<feature type="transmembrane region" description="Helical" evidence="2">
    <location>
        <begin position="147"/>
        <end position="177"/>
    </location>
</feature>
<feature type="region of interest" description="Disordered" evidence="1">
    <location>
        <begin position="356"/>
        <end position="398"/>
    </location>
</feature>
<dbReference type="RefSeq" id="WP_261998009.1">
    <property type="nucleotide sequence ID" value="NZ_JBBYHY010000005.1"/>
</dbReference>
<feature type="compositionally biased region" description="Acidic residues" evidence="1">
    <location>
        <begin position="309"/>
        <end position="320"/>
    </location>
</feature>
<gene>
    <name evidence="4" type="ORF">AAE039_10210</name>
</gene>
<sequence length="561" mass="62101">MQIDRLNIVLRARSGWEAMELGMALVRRHAAAIWAPWVSVSLPVFVLLNALAWWTDSFGWAWLAMWWLKPLFERIALYVISRGVFGDASTTTQTLRAQRTWGWQGFWGYLGWRRLSPLRPVLLPVNLLEGTDAAHRRQRRRVIAGGAVGHALLLTLVCMVFELVLVVGGIAAVFLFIPVDLLSESWRAAWELAKQDMPAWMQLGVNLLFWAAATLIGPFYVGAGFGLYLDRRTQMEAWDLEIAFRRLHARLQQAAPLLVLALVLIWPGAALHAQQTPPSSNSKGAVVAPAAAPALEDGLAPAADAGSDVPEDEDAEDEAPDAPTRTFDNDPDNTAVGVFGNEAVDTAGFRQAVQRAYEDPLQSPTREVTEWKRTDSEAAEAEKAKRAAAANGSRQRGNKGPLLPAQIAEWALWAVVGVLVVLLLITAPRWLPWLRGSGQRRRAKAVAVVEEPIRVPDVAPPDPAARARALWQEGRPRQALALLYRASVESMSERAQISLPPGATEAQCLRASRRMPVEADRRLFERIVRVWQYAAYAGRLPADDDFEALATTLQRQFGWRA</sequence>
<evidence type="ECO:0000313" key="5">
    <source>
        <dbReference type="Proteomes" id="UP001455088"/>
    </source>
</evidence>
<dbReference type="InterPro" id="IPR025403">
    <property type="entry name" value="TgpA-like_C"/>
</dbReference>
<keyword evidence="5" id="KW-1185">Reference proteome</keyword>
<dbReference type="Pfam" id="PF13559">
    <property type="entry name" value="DUF4129"/>
    <property type="match status" value="1"/>
</dbReference>
<evidence type="ECO:0000256" key="1">
    <source>
        <dbReference type="SAM" id="MobiDB-lite"/>
    </source>
</evidence>
<reference evidence="4 5" key="1">
    <citation type="submission" date="2024-04" db="EMBL/GenBank/DDBJ databases">
        <title>Bacterial endophytes with biocontrol capabilities against important plant pathogens.</title>
        <authorList>
            <person name="Alayande K.A."/>
        </authorList>
    </citation>
    <scope>NUCLEOTIDE SEQUENCE [LARGE SCALE GENOMIC DNA]</scope>
    <source>
        <strain evidence="4 5">KV22</strain>
    </source>
</reference>
<evidence type="ECO:0000313" key="4">
    <source>
        <dbReference type="EMBL" id="MEL3953936.1"/>
    </source>
</evidence>
<keyword evidence="2" id="KW-1133">Transmembrane helix</keyword>
<feature type="region of interest" description="Disordered" evidence="1">
    <location>
        <begin position="300"/>
        <end position="338"/>
    </location>
</feature>
<feature type="transmembrane region" description="Helical" evidence="2">
    <location>
        <begin position="410"/>
        <end position="431"/>
    </location>
</feature>
<proteinExistence type="predicted"/>
<feature type="transmembrane region" description="Helical" evidence="2">
    <location>
        <begin position="254"/>
        <end position="273"/>
    </location>
</feature>
<organism evidence="4 5">
    <name type="scientific">Stenotrophomonas bentonitica</name>
    <dbReference type="NCBI Taxonomy" id="1450134"/>
    <lineage>
        <taxon>Bacteria</taxon>
        <taxon>Pseudomonadati</taxon>
        <taxon>Pseudomonadota</taxon>
        <taxon>Gammaproteobacteria</taxon>
        <taxon>Lysobacterales</taxon>
        <taxon>Lysobacteraceae</taxon>
        <taxon>Stenotrophomonas</taxon>
    </lineage>
</organism>
<accession>A0ABU9JM57</accession>
<feature type="transmembrane region" description="Helical" evidence="2">
    <location>
        <begin position="207"/>
        <end position="229"/>
    </location>
</feature>